<dbReference type="Gene3D" id="2.40.160.20">
    <property type="match status" value="1"/>
</dbReference>
<dbReference type="Proteomes" id="UP001597425">
    <property type="component" value="Unassembled WGS sequence"/>
</dbReference>
<comment type="caution">
    <text evidence="2">The sequence shown here is derived from an EMBL/GenBank/DDBJ whole genome shotgun (WGS) entry which is preliminary data.</text>
</comment>
<evidence type="ECO:0000313" key="2">
    <source>
        <dbReference type="EMBL" id="MFD2311034.1"/>
    </source>
</evidence>
<accession>A0ABW5ECA8</accession>
<proteinExistence type="predicted"/>
<dbReference type="PANTHER" id="PTHR36920:SF1">
    <property type="entry name" value="OUTER MEMBRANE PROTEIN W"/>
    <property type="match status" value="1"/>
</dbReference>
<feature type="chain" id="PRO_5046362010" evidence="1">
    <location>
        <begin position="22"/>
        <end position="267"/>
    </location>
</feature>
<dbReference type="RefSeq" id="WP_265721523.1">
    <property type="nucleotide sequence ID" value="NZ_JAPIVK010000012.1"/>
</dbReference>
<gene>
    <name evidence="2" type="ORF">ACFSKX_11465</name>
</gene>
<evidence type="ECO:0000313" key="3">
    <source>
        <dbReference type="Proteomes" id="UP001597425"/>
    </source>
</evidence>
<keyword evidence="3" id="KW-1185">Reference proteome</keyword>
<dbReference type="InterPro" id="IPR011250">
    <property type="entry name" value="OMP/PagP_B-barrel"/>
</dbReference>
<dbReference type="PANTHER" id="PTHR36920">
    <property type="match status" value="1"/>
</dbReference>
<dbReference type="EMBL" id="JBHUJD010000013">
    <property type="protein sequence ID" value="MFD2311034.1"/>
    <property type="molecule type" value="Genomic_DNA"/>
</dbReference>
<evidence type="ECO:0000256" key="1">
    <source>
        <dbReference type="SAM" id="SignalP"/>
    </source>
</evidence>
<organism evidence="2 3">
    <name type="scientific">Microbulbifer halophilus</name>
    <dbReference type="NCBI Taxonomy" id="453963"/>
    <lineage>
        <taxon>Bacteria</taxon>
        <taxon>Pseudomonadati</taxon>
        <taxon>Pseudomonadota</taxon>
        <taxon>Gammaproteobacteria</taxon>
        <taxon>Cellvibrionales</taxon>
        <taxon>Microbulbiferaceae</taxon>
        <taxon>Microbulbifer</taxon>
    </lineage>
</organism>
<reference evidence="3" key="1">
    <citation type="journal article" date="2019" name="Int. J. Syst. Evol. Microbiol.">
        <title>The Global Catalogue of Microorganisms (GCM) 10K type strain sequencing project: providing services to taxonomists for standard genome sequencing and annotation.</title>
        <authorList>
            <consortium name="The Broad Institute Genomics Platform"/>
            <consortium name="The Broad Institute Genome Sequencing Center for Infectious Disease"/>
            <person name="Wu L."/>
            <person name="Ma J."/>
        </authorList>
    </citation>
    <scope>NUCLEOTIDE SEQUENCE [LARGE SCALE GENOMIC DNA]</scope>
    <source>
        <strain evidence="3">KCTC 12848</strain>
    </source>
</reference>
<dbReference type="SUPFAM" id="SSF56925">
    <property type="entry name" value="OMPA-like"/>
    <property type="match status" value="1"/>
</dbReference>
<protein>
    <submittedName>
        <fullName evidence="2">OmpW family protein</fullName>
    </submittedName>
</protein>
<feature type="signal peptide" evidence="1">
    <location>
        <begin position="1"/>
        <end position="21"/>
    </location>
</feature>
<dbReference type="InterPro" id="IPR005618">
    <property type="entry name" value="OMPW"/>
</dbReference>
<sequence length="267" mass="29742">MKMTRIISPLALAAFSTAAVAGPSGYQPPAPAQDVYGAGTVAARIGASYINPLSDDVTFANDSLDAALFGDAFRANVDPDEEWGWNLSGLWIPIDHWGLELNYIAGDDHLGHRHRGRGFFDVDGERIGKYEADISTATVNWYPLDPSCMFQPYIGVGLAYTDFNDERFRLFRGVDPADFQGFELDGDFGLGYSWGYTWQVGVDWVFGKDSSWLVNAAAKYVHSETEMDFSIFADSPEFGREVLLDYSGDYRYNPWVFNLGVGYKFSF</sequence>
<dbReference type="Pfam" id="PF03922">
    <property type="entry name" value="OmpW"/>
    <property type="match status" value="1"/>
</dbReference>
<name>A0ABW5ECA8_9GAMM</name>
<keyword evidence="1" id="KW-0732">Signal</keyword>